<evidence type="ECO:0000256" key="12">
    <source>
        <dbReference type="ARBA" id="ARBA00023004"/>
    </source>
</evidence>
<dbReference type="Pfam" id="PF02284">
    <property type="entry name" value="COX5A"/>
    <property type="match status" value="1"/>
</dbReference>
<evidence type="ECO:0000256" key="3">
    <source>
        <dbReference type="ARBA" id="ARBA00004673"/>
    </source>
</evidence>
<keyword evidence="7" id="KW-0349">Heme</keyword>
<keyword evidence="11" id="KW-0809">Transit peptide</keyword>
<keyword evidence="8 15" id="KW-0808">Transferase</keyword>
<dbReference type="HAMAP" id="MF_03187">
    <property type="entry name" value="Methyltr_EFM5"/>
    <property type="match status" value="1"/>
</dbReference>
<evidence type="ECO:0000256" key="5">
    <source>
        <dbReference type="ARBA" id="ARBA00022490"/>
    </source>
</evidence>
<keyword evidence="17" id="KW-1185">Reference proteome</keyword>
<reference evidence="18" key="1">
    <citation type="submission" date="2024-02" db="UniProtKB">
        <authorList>
            <consortium name="WormBaseParasite"/>
        </authorList>
    </citation>
    <scope>IDENTIFICATION</scope>
</reference>
<evidence type="ECO:0000256" key="7">
    <source>
        <dbReference type="ARBA" id="ARBA00022617"/>
    </source>
</evidence>
<keyword evidence="13" id="KW-0496">Mitochondrion</keyword>
<evidence type="ECO:0000256" key="9">
    <source>
        <dbReference type="ARBA" id="ARBA00022723"/>
    </source>
</evidence>
<protein>
    <recommendedName>
        <fullName evidence="15">Protein-lysine N-methyltransferase</fullName>
        <ecNumber evidence="15">2.1.1.-</ecNumber>
    </recommendedName>
</protein>
<dbReference type="InterPro" id="IPR036545">
    <property type="entry name" value="Cyt_c_oxidase_su5A/6_sf"/>
</dbReference>
<evidence type="ECO:0000256" key="6">
    <source>
        <dbReference type="ARBA" id="ARBA00022603"/>
    </source>
</evidence>
<evidence type="ECO:0000256" key="2">
    <source>
        <dbReference type="ARBA" id="ARBA00004496"/>
    </source>
</evidence>
<dbReference type="GO" id="GO:0005743">
    <property type="term" value="C:mitochondrial inner membrane"/>
    <property type="evidence" value="ECO:0007669"/>
    <property type="project" value="UniProtKB-SubCell"/>
</dbReference>
<dbReference type="PANTHER" id="PTHR13200">
    <property type="entry name" value="EEF1A LYSINE METHYLTRANSFERASE 1"/>
    <property type="match status" value="1"/>
</dbReference>
<dbReference type="AlphaFoldDB" id="A0AAF3FEM4"/>
<keyword evidence="9" id="KW-0479">Metal-binding</keyword>
<dbReference type="EC" id="2.1.1.-" evidence="15"/>
<comment type="pathway">
    <text evidence="3">Energy metabolism; oxidative phosphorylation.</text>
</comment>
<dbReference type="InterPro" id="IPR041370">
    <property type="entry name" value="Mlase_EEF1AKMT1/ZCCHC4"/>
</dbReference>
<dbReference type="SUPFAM" id="SSF48479">
    <property type="entry name" value="Cytochrome c oxidase subunit E"/>
    <property type="match status" value="1"/>
</dbReference>
<dbReference type="Pfam" id="PF13862">
    <property type="entry name" value="BCCIP"/>
    <property type="match status" value="1"/>
</dbReference>
<keyword evidence="10" id="KW-0999">Mitochondrion inner membrane</keyword>
<evidence type="ECO:0000256" key="15">
    <source>
        <dbReference type="HAMAP-Rule" id="MF_03187"/>
    </source>
</evidence>
<keyword evidence="5 15" id="KW-0963">Cytoplasm</keyword>
<dbReference type="InterPro" id="IPR003204">
    <property type="entry name" value="Cyt_c_oxidase_su5A/6"/>
</dbReference>
<keyword evidence="14" id="KW-0472">Membrane</keyword>
<comment type="similarity">
    <text evidence="15">Belongs to the class I-like SAM-binding methyltransferase superfamily. EFM5 family.</text>
</comment>
<dbReference type="InterPro" id="IPR002052">
    <property type="entry name" value="DNA_methylase_N6_adenine_CS"/>
</dbReference>
<dbReference type="PANTHER" id="PTHR13200:SF0">
    <property type="entry name" value="EEF1A LYSINE METHYLTRANSFERASE 1"/>
    <property type="match status" value="1"/>
</dbReference>
<name>A0AAF3FEM4_9BILA</name>
<dbReference type="FunFam" id="1.25.40.40:FF:000001">
    <property type="entry name" value="Cytochrome c oxidase subunit VI"/>
    <property type="match status" value="1"/>
</dbReference>
<dbReference type="CDD" id="cd00923">
    <property type="entry name" value="Cyt_c_Oxidase_Va"/>
    <property type="match status" value="1"/>
</dbReference>
<dbReference type="GO" id="GO:0032259">
    <property type="term" value="P:methylation"/>
    <property type="evidence" value="ECO:0007669"/>
    <property type="project" value="UniProtKB-KW"/>
</dbReference>
<dbReference type="PROSITE" id="PS00092">
    <property type="entry name" value="N6_MTASE"/>
    <property type="match status" value="1"/>
</dbReference>
<accession>A0AAF3FEM4</accession>
<evidence type="ECO:0000256" key="4">
    <source>
        <dbReference type="ARBA" id="ARBA00007972"/>
    </source>
</evidence>
<comment type="subcellular location">
    <subcellularLocation>
        <location evidence="2 15">Cytoplasm</location>
    </subcellularLocation>
    <subcellularLocation>
        <location evidence="1">Mitochondrion inner membrane</location>
        <topology evidence="1">Peripheral membrane protein</topology>
        <orientation evidence="1">Matrix side</orientation>
    </subcellularLocation>
</comment>
<proteinExistence type="inferred from homology"/>
<dbReference type="InterPro" id="IPR025602">
    <property type="entry name" value="BCP1_family"/>
</dbReference>
<evidence type="ECO:0000256" key="10">
    <source>
        <dbReference type="ARBA" id="ARBA00022792"/>
    </source>
</evidence>
<dbReference type="GO" id="GO:0006123">
    <property type="term" value="P:mitochondrial electron transport, cytochrome c to oxygen"/>
    <property type="evidence" value="ECO:0007669"/>
    <property type="project" value="InterPro"/>
</dbReference>
<evidence type="ECO:0000256" key="16">
    <source>
        <dbReference type="SAM" id="MobiDB-lite"/>
    </source>
</evidence>
<feature type="compositionally biased region" description="Acidic residues" evidence="16">
    <location>
        <begin position="271"/>
        <end position="296"/>
    </location>
</feature>
<evidence type="ECO:0000256" key="13">
    <source>
        <dbReference type="ARBA" id="ARBA00023128"/>
    </source>
</evidence>
<dbReference type="GO" id="GO:0046872">
    <property type="term" value="F:metal ion binding"/>
    <property type="evidence" value="ECO:0007669"/>
    <property type="project" value="UniProtKB-KW"/>
</dbReference>
<keyword evidence="12" id="KW-0408">Iron</keyword>
<evidence type="ECO:0000313" key="17">
    <source>
        <dbReference type="Proteomes" id="UP000887575"/>
    </source>
</evidence>
<dbReference type="Proteomes" id="UP000887575">
    <property type="component" value="Unassembled WGS sequence"/>
</dbReference>
<dbReference type="InterPro" id="IPR019369">
    <property type="entry name" value="Efm5/EEF1AKMT1"/>
</dbReference>
<dbReference type="GO" id="GO:0003676">
    <property type="term" value="F:nucleic acid binding"/>
    <property type="evidence" value="ECO:0007669"/>
    <property type="project" value="InterPro"/>
</dbReference>
<dbReference type="GO" id="GO:0016279">
    <property type="term" value="F:protein-lysine N-methyltransferase activity"/>
    <property type="evidence" value="ECO:0007669"/>
    <property type="project" value="UniProtKB-UniRule"/>
</dbReference>
<evidence type="ECO:0000256" key="14">
    <source>
        <dbReference type="ARBA" id="ARBA00023136"/>
    </source>
</evidence>
<organism evidence="17 18">
    <name type="scientific">Mesorhabditis belari</name>
    <dbReference type="NCBI Taxonomy" id="2138241"/>
    <lineage>
        <taxon>Eukaryota</taxon>
        <taxon>Metazoa</taxon>
        <taxon>Ecdysozoa</taxon>
        <taxon>Nematoda</taxon>
        <taxon>Chromadorea</taxon>
        <taxon>Rhabditida</taxon>
        <taxon>Rhabditina</taxon>
        <taxon>Rhabditomorpha</taxon>
        <taxon>Rhabditoidea</taxon>
        <taxon>Rhabditidae</taxon>
        <taxon>Mesorhabditinae</taxon>
        <taxon>Mesorhabditis</taxon>
    </lineage>
</organism>
<sequence>MLDDEADDVPKLSDDTLAVLKQFQAEQRQKEEEERLGTGDVSENWQLSQFWYTPETARSLCHEVVDAVELEGGRVAIVSAPTLMQYFLEFEAAKDKKLWLRLFEYDDRFRIKYPDEYVPFDYNQPLALPEEFKGIFDLVIADPPFLSDECLVKTCQTVRWLGKEGSKILFCTGAVMSDMIDRLLHCRPITFIPQHANNLSNDFRCFGMAKKRKQGTNEKVVAASFNGRSTDNDAGPSKKKLKKKISDDVPTTSKIHNKKEHVKSAEKVEDRPEEENPSDDESIDEEEEEDFLQEDGDGEILDFEFEAFPMEEDDVDGVANMLTQIFLNADLDLRKIAKALIEQSPFGSVIGPAESSSDEETTNVVYGLLSLLPIDSSESPSSEIAKFLVTRAKKHAGKETTKELENALNGSCSWLINERMLKFPGEIAAPSFKAFHEDVKTMEKKPEKIIYIHKIRMTDSEPMESVPSKRKLGKAEKKRRMIEALKSADAEYDNFEDKLLLELQDGKAVFFDYNVQGEVDVGSKFGIQESVRKMALPVLFRGVITKGFRALSTTSALRGHDDIMEKWSPEKFDTHFITYLNRPEIDGWEVRKALTELHDFDVIPDPKVVEAALRACRRVNDYALCVRFLEAIKFKCGSQKNRELVYGYIIKEVKPVLDELGISTPEDLGYDKPEFFIPEPEKWWQKEWYAEYGYDKKPGFQY</sequence>
<comment type="similarity">
    <text evidence="4">Belongs to the cytochrome c oxidase subunit 5A family.</text>
</comment>
<dbReference type="GO" id="GO:0045277">
    <property type="term" value="C:respiratory chain complex IV"/>
    <property type="evidence" value="ECO:0007669"/>
    <property type="project" value="InterPro"/>
</dbReference>
<dbReference type="Pfam" id="PF10237">
    <property type="entry name" value="N6-adenineMlase"/>
    <property type="match status" value="1"/>
</dbReference>
<dbReference type="Gene3D" id="1.25.40.40">
    <property type="entry name" value="Cytochrome c oxidase, subunit Va/VI"/>
    <property type="match status" value="1"/>
</dbReference>
<evidence type="ECO:0000256" key="8">
    <source>
        <dbReference type="ARBA" id="ARBA00022679"/>
    </source>
</evidence>
<dbReference type="WBParaSite" id="MBELARI_LOCUS4348">
    <property type="protein sequence ID" value="MBELARI_LOCUS4348"/>
    <property type="gene ID" value="MBELARI_LOCUS4348"/>
</dbReference>
<evidence type="ECO:0000256" key="1">
    <source>
        <dbReference type="ARBA" id="ARBA00004443"/>
    </source>
</evidence>
<feature type="region of interest" description="Disordered" evidence="16">
    <location>
        <begin position="217"/>
        <end position="296"/>
    </location>
</feature>
<comment type="function">
    <text evidence="15">S-adenosyl-L-methionine-dependent protein-lysine N-methyltransferase that methylates elongation factor 1-alpha.</text>
</comment>
<evidence type="ECO:0000313" key="18">
    <source>
        <dbReference type="WBParaSite" id="MBELARI_LOCUS4348"/>
    </source>
</evidence>
<evidence type="ECO:0000256" key="11">
    <source>
        <dbReference type="ARBA" id="ARBA00022946"/>
    </source>
</evidence>
<keyword evidence="6 15" id="KW-0489">Methyltransferase</keyword>